<gene>
    <name evidence="1" type="ORF">NCTC12282_04903</name>
</gene>
<protein>
    <submittedName>
        <fullName evidence="1">Bacteriophage head-tail adaptor</fullName>
    </submittedName>
</protein>
<evidence type="ECO:0000313" key="1">
    <source>
        <dbReference type="EMBL" id="VFS51213.1"/>
    </source>
</evidence>
<reference evidence="1 2" key="1">
    <citation type="submission" date="2019-03" db="EMBL/GenBank/DDBJ databases">
        <authorList>
            <consortium name="Pathogen Informatics"/>
        </authorList>
    </citation>
    <scope>NUCLEOTIDE SEQUENCE [LARGE SCALE GENOMIC DNA]</scope>
    <source>
        <strain evidence="1 2">NCTC12282</strain>
    </source>
</reference>
<dbReference type="Gene3D" id="2.40.10.270">
    <property type="entry name" value="Bacteriophage SPP1 head-tail adaptor protein"/>
    <property type="match status" value="1"/>
</dbReference>
<proteinExistence type="predicted"/>
<evidence type="ECO:0000313" key="2">
    <source>
        <dbReference type="Proteomes" id="UP000373449"/>
    </source>
</evidence>
<name>A0A484ZV37_9GAMM</name>
<dbReference type="AlphaFoldDB" id="A0A484ZV37"/>
<organism evidence="1 2">
    <name type="scientific">Budvicia aquatica</name>
    <dbReference type="NCBI Taxonomy" id="82979"/>
    <lineage>
        <taxon>Bacteria</taxon>
        <taxon>Pseudomonadati</taxon>
        <taxon>Pseudomonadota</taxon>
        <taxon>Gammaproteobacteria</taxon>
        <taxon>Enterobacterales</taxon>
        <taxon>Budviciaceae</taxon>
        <taxon>Budvicia</taxon>
    </lineage>
</organism>
<dbReference type="InterPro" id="IPR008767">
    <property type="entry name" value="Phage_SPP1_head-tail_adaptor"/>
</dbReference>
<sequence>MRAGDLKDRVMLQKPVTSRAASGQQVITFEDVKPVWAKVRTHFKQKNQRRGPGSDCRYLSYNFTTA</sequence>
<dbReference type="Proteomes" id="UP000373449">
    <property type="component" value="Unassembled WGS sequence"/>
</dbReference>
<dbReference type="Pfam" id="PF05521">
    <property type="entry name" value="Phage_HCP"/>
    <property type="match status" value="1"/>
</dbReference>
<dbReference type="EMBL" id="CAADJA010000002">
    <property type="protein sequence ID" value="VFS51213.1"/>
    <property type="molecule type" value="Genomic_DNA"/>
</dbReference>
<accession>A0A484ZV37</accession>
<dbReference type="InterPro" id="IPR038666">
    <property type="entry name" value="SSP1_head-tail_sf"/>
</dbReference>